<proteinExistence type="predicted"/>
<dbReference type="Proteomes" id="UP000053555">
    <property type="component" value="Unassembled WGS sequence"/>
</dbReference>
<reference evidence="1" key="1">
    <citation type="submission" date="2014-07" db="EMBL/GenBank/DDBJ databases">
        <title>Identification of a novel salt tolerance gene in wild soybean by whole-genome sequencing.</title>
        <authorList>
            <person name="Lam H.-M."/>
            <person name="Qi X."/>
            <person name="Li M.-W."/>
            <person name="Liu X."/>
            <person name="Xie M."/>
            <person name="Ni M."/>
            <person name="Xu X."/>
        </authorList>
    </citation>
    <scope>NUCLEOTIDE SEQUENCE [LARGE SCALE GENOMIC DNA]</scope>
    <source>
        <tissue evidence="1">Root</tissue>
    </source>
</reference>
<name>A0A0B2PY59_GLYSO</name>
<gene>
    <name evidence="1" type="ORF">glysoja_027878</name>
</gene>
<organism evidence="1">
    <name type="scientific">Glycine soja</name>
    <name type="common">Wild soybean</name>
    <dbReference type="NCBI Taxonomy" id="3848"/>
    <lineage>
        <taxon>Eukaryota</taxon>
        <taxon>Viridiplantae</taxon>
        <taxon>Streptophyta</taxon>
        <taxon>Embryophyta</taxon>
        <taxon>Tracheophyta</taxon>
        <taxon>Spermatophyta</taxon>
        <taxon>Magnoliopsida</taxon>
        <taxon>eudicotyledons</taxon>
        <taxon>Gunneridae</taxon>
        <taxon>Pentapetalae</taxon>
        <taxon>rosids</taxon>
        <taxon>fabids</taxon>
        <taxon>Fabales</taxon>
        <taxon>Fabaceae</taxon>
        <taxon>Papilionoideae</taxon>
        <taxon>50 kb inversion clade</taxon>
        <taxon>NPAAA clade</taxon>
        <taxon>indigoferoid/millettioid clade</taxon>
        <taxon>Phaseoleae</taxon>
        <taxon>Glycine</taxon>
        <taxon>Glycine subgen. Soja</taxon>
    </lineage>
</organism>
<dbReference type="AlphaFoldDB" id="A0A0B2PY59"/>
<protein>
    <submittedName>
        <fullName evidence="1">Uncharacterized protein</fullName>
    </submittedName>
</protein>
<evidence type="ECO:0000313" key="1">
    <source>
        <dbReference type="EMBL" id="KHN12492.1"/>
    </source>
</evidence>
<accession>A0A0B2PY59</accession>
<sequence>MPSEMESNNAEYVALGGEGSAPKLENIHKVSIIPLMFFIFYEVSEQPCKSNLDESEFSKFHSNVKHWDIVGITGHWVSSILLEHLRWLLLQHRTALGSMYLDGQLGKTIASPPMSPRGVRQLSFSVKSLLEKLQNSSQVGVIHWLFKRTA</sequence>
<dbReference type="EMBL" id="KN663078">
    <property type="protein sequence ID" value="KHN12492.1"/>
    <property type="molecule type" value="Genomic_DNA"/>
</dbReference>